<dbReference type="Pfam" id="PF25064">
    <property type="entry name" value="ARM_TT21_5th"/>
    <property type="match status" value="1"/>
</dbReference>
<name>A0ABW5TRM7_9SPHI</name>
<dbReference type="InterPro" id="IPR056835">
    <property type="entry name" value="ARM_TT21_5th"/>
</dbReference>
<dbReference type="Gene3D" id="1.25.40.10">
    <property type="entry name" value="Tetratricopeptide repeat domain"/>
    <property type="match status" value="1"/>
</dbReference>
<dbReference type="SUPFAM" id="SSF48452">
    <property type="entry name" value="TPR-like"/>
    <property type="match status" value="1"/>
</dbReference>
<protein>
    <submittedName>
        <fullName evidence="2">Tetratricopeptide repeat protein</fullName>
    </submittedName>
</protein>
<dbReference type="PANTHER" id="PTHR12558:SF13">
    <property type="entry name" value="CELL DIVISION CYCLE PROTEIN 27 HOMOLOG"/>
    <property type="match status" value="1"/>
</dbReference>
<dbReference type="RefSeq" id="WP_379043083.1">
    <property type="nucleotide sequence ID" value="NZ_JBHSKW010000027.1"/>
</dbReference>
<evidence type="ECO:0000313" key="3">
    <source>
        <dbReference type="Proteomes" id="UP001597546"/>
    </source>
</evidence>
<reference evidence="3" key="1">
    <citation type="journal article" date="2019" name="Int. J. Syst. Evol. Microbiol.">
        <title>The Global Catalogue of Microorganisms (GCM) 10K type strain sequencing project: providing services to taxonomists for standard genome sequencing and annotation.</title>
        <authorList>
            <consortium name="The Broad Institute Genomics Platform"/>
            <consortium name="The Broad Institute Genome Sequencing Center for Infectious Disease"/>
            <person name="Wu L."/>
            <person name="Ma J."/>
        </authorList>
    </citation>
    <scope>NUCLEOTIDE SEQUENCE [LARGE SCALE GENOMIC DNA]</scope>
    <source>
        <strain evidence="3">KCTC 42456</strain>
    </source>
</reference>
<dbReference type="InterPro" id="IPR019734">
    <property type="entry name" value="TPR_rpt"/>
</dbReference>
<proteinExistence type="predicted"/>
<dbReference type="PANTHER" id="PTHR12558">
    <property type="entry name" value="CELL DIVISION CYCLE 16,23,27"/>
    <property type="match status" value="1"/>
</dbReference>
<dbReference type="EMBL" id="JBHULV010000022">
    <property type="protein sequence ID" value="MFD2731400.1"/>
    <property type="molecule type" value="Genomic_DNA"/>
</dbReference>
<dbReference type="SMART" id="SM00028">
    <property type="entry name" value="TPR"/>
    <property type="match status" value="4"/>
</dbReference>
<sequence length="600" mass="69155">MVSQNSDYRKTVALCEKGNYQEAKPILKNLIEKNPTVSEYHRILGQILSDEGEQEEAINCLIDALRWDSKNGYALLMMGNIFAKFKNDVPTAIKYYDQALVANPKDYITISNIGAILMQQGKLEEAKNYLWQAIKINDKYPNTHFELGMIAEMEADLPSAFHSTIQAIKTSKNKDILYQNACRRAFEIAQKIIATDAGKKIFRAYRHLLETKGEVKIDIIQDDSIPTAAKIEFAENYDRDKHLVKFKANYPAVEHLVMHEMTHLDFVIDAQKANLNQLFTSTQQHKNQFVKTIVPTLQKLKSLGLPSATIDQFSEGLFTGLNSQIFNAPIDLLIENFLYYEYAELRPYQFISLHHLLQEGIKAVTDPKIVELSPKDIVSKSKVYNLTGALQFKDLFGLDFIRDYNASPAELKQANDFYTEYLDYKEDKKPAEEYEMILHWAQDLKLNQNFELVNEYEYRNKRTNIENLLTAIENDPFDLEAPNPLYEKETDKFLKTQEQNGLNMAIVMFMVDALQFFKNKAQTETKKIALEIAMQGTQGYDTQKTNYKISAIANKTFSGYHILAYYYVSWAIAIPEMLAQLQLPYEQEYEMALRMHNSGD</sequence>
<accession>A0ABW5TRM7</accession>
<dbReference type="InterPro" id="IPR011990">
    <property type="entry name" value="TPR-like_helical_dom_sf"/>
</dbReference>
<organism evidence="2 3">
    <name type="scientific">Pedobacter alpinus</name>
    <dbReference type="NCBI Taxonomy" id="1590643"/>
    <lineage>
        <taxon>Bacteria</taxon>
        <taxon>Pseudomonadati</taxon>
        <taxon>Bacteroidota</taxon>
        <taxon>Sphingobacteriia</taxon>
        <taxon>Sphingobacteriales</taxon>
        <taxon>Sphingobacteriaceae</taxon>
        <taxon>Pedobacter</taxon>
    </lineage>
</organism>
<evidence type="ECO:0000313" key="2">
    <source>
        <dbReference type="EMBL" id="MFD2731400.1"/>
    </source>
</evidence>
<feature type="domain" description="Tetratricopeptide repeat protein 21A/21B fifth ARM repeats" evidence="1">
    <location>
        <begin position="74"/>
        <end position="163"/>
    </location>
</feature>
<dbReference type="Pfam" id="PF13432">
    <property type="entry name" value="TPR_16"/>
    <property type="match status" value="1"/>
</dbReference>
<comment type="caution">
    <text evidence="2">The sequence shown here is derived from an EMBL/GenBank/DDBJ whole genome shotgun (WGS) entry which is preliminary data.</text>
</comment>
<keyword evidence="3" id="KW-1185">Reference proteome</keyword>
<dbReference type="Proteomes" id="UP001597546">
    <property type="component" value="Unassembled WGS sequence"/>
</dbReference>
<gene>
    <name evidence="2" type="ORF">ACFSSE_06750</name>
</gene>
<evidence type="ECO:0000259" key="1">
    <source>
        <dbReference type="Pfam" id="PF25064"/>
    </source>
</evidence>